<dbReference type="HOGENOM" id="CLU_2545152_0_0_1"/>
<dbReference type="VEuPathDB" id="VectorBase:ISCW022992"/>
<dbReference type="VEuPathDB" id="VectorBase:ISCI022992"/>
<evidence type="ECO:0000313" key="4">
    <source>
        <dbReference type="Proteomes" id="UP000001555"/>
    </source>
</evidence>
<name>B7QM65_IXOSC</name>
<keyword evidence="4" id="KW-1185">Reference proteome</keyword>
<evidence type="ECO:0000256" key="1">
    <source>
        <dbReference type="SAM" id="MobiDB-lite"/>
    </source>
</evidence>
<protein>
    <submittedName>
        <fullName evidence="2 3">Uncharacterized protein</fullName>
    </submittedName>
</protein>
<dbReference type="AlphaFoldDB" id="B7QM65"/>
<feature type="region of interest" description="Disordered" evidence="1">
    <location>
        <begin position="1"/>
        <end position="58"/>
    </location>
</feature>
<accession>B7QM65</accession>
<feature type="compositionally biased region" description="Basic and acidic residues" evidence="1">
    <location>
        <begin position="36"/>
        <end position="47"/>
    </location>
</feature>
<evidence type="ECO:0000313" key="2">
    <source>
        <dbReference type="EMBL" id="EEC19937.1"/>
    </source>
</evidence>
<proteinExistence type="predicted"/>
<dbReference type="EnsemblMetazoa" id="ISCW022992-RA">
    <property type="protein sequence ID" value="ISCW022992-PA"/>
    <property type="gene ID" value="ISCW022992"/>
</dbReference>
<evidence type="ECO:0000313" key="3">
    <source>
        <dbReference type="EnsemblMetazoa" id="ISCW022992-PA"/>
    </source>
</evidence>
<dbReference type="Proteomes" id="UP000001555">
    <property type="component" value="Unassembled WGS sequence"/>
</dbReference>
<dbReference type="EMBL" id="DS969391">
    <property type="protein sequence ID" value="EEC19937.1"/>
    <property type="molecule type" value="Genomic_DNA"/>
</dbReference>
<reference evidence="2 4" key="1">
    <citation type="submission" date="2008-03" db="EMBL/GenBank/DDBJ databases">
        <title>Annotation of Ixodes scapularis.</title>
        <authorList>
            <consortium name="Ixodes scapularis Genome Project Consortium"/>
            <person name="Caler E."/>
            <person name="Hannick L.I."/>
            <person name="Bidwell S."/>
            <person name="Joardar V."/>
            <person name="Thiagarajan M."/>
            <person name="Amedeo P."/>
            <person name="Galinsky K.J."/>
            <person name="Schobel S."/>
            <person name="Inman J."/>
            <person name="Hostetler J."/>
            <person name="Miller J."/>
            <person name="Hammond M."/>
            <person name="Megy K."/>
            <person name="Lawson D."/>
            <person name="Kodira C."/>
            <person name="Sutton G."/>
            <person name="Meyer J."/>
            <person name="Hill C.A."/>
            <person name="Birren B."/>
            <person name="Nene V."/>
            <person name="Collins F."/>
            <person name="Alarcon-Chaidez F."/>
            <person name="Wikel S."/>
            <person name="Strausberg R."/>
        </authorList>
    </citation>
    <scope>NUCLEOTIDE SEQUENCE [LARGE SCALE GENOMIC DNA]</scope>
    <source>
        <strain evidence="4">Wikel</strain>
        <strain evidence="2">Wikel colony</strain>
    </source>
</reference>
<dbReference type="PaxDb" id="6945-B7QM65"/>
<dbReference type="EMBL" id="ABJB010664651">
    <property type="status" value="NOT_ANNOTATED_CDS"/>
    <property type="molecule type" value="Genomic_DNA"/>
</dbReference>
<reference evidence="3" key="2">
    <citation type="submission" date="2020-05" db="UniProtKB">
        <authorList>
            <consortium name="EnsemblMetazoa"/>
        </authorList>
    </citation>
    <scope>IDENTIFICATION</scope>
    <source>
        <strain evidence="3">wikel</strain>
    </source>
</reference>
<sequence length="83" mass="8587">MKTPAATSAEKATAEGTDGLPDHGSSEASTSAVKQLKSESQDKDREQPGTTEAPGSCLRFPGVFRLAFRSPGVLDPIFPPNGG</sequence>
<dbReference type="InParanoid" id="B7QM65"/>
<dbReference type="EMBL" id="ABJB010952597">
    <property type="status" value="NOT_ANNOTATED_CDS"/>
    <property type="molecule type" value="Genomic_DNA"/>
</dbReference>
<gene>
    <name evidence="2" type="ORF">IscW_ISCW022992</name>
</gene>
<organism>
    <name type="scientific">Ixodes scapularis</name>
    <name type="common">Black-legged tick</name>
    <name type="synonym">Deer tick</name>
    <dbReference type="NCBI Taxonomy" id="6945"/>
    <lineage>
        <taxon>Eukaryota</taxon>
        <taxon>Metazoa</taxon>
        <taxon>Ecdysozoa</taxon>
        <taxon>Arthropoda</taxon>
        <taxon>Chelicerata</taxon>
        <taxon>Arachnida</taxon>
        <taxon>Acari</taxon>
        <taxon>Parasitiformes</taxon>
        <taxon>Ixodida</taxon>
        <taxon>Ixodoidea</taxon>
        <taxon>Ixodidae</taxon>
        <taxon>Ixodinae</taxon>
        <taxon>Ixodes</taxon>
    </lineage>
</organism>